<feature type="domain" description="UspA" evidence="2">
    <location>
        <begin position="33"/>
        <end position="160"/>
    </location>
</feature>
<dbReference type="PATRIC" id="fig|1454004.3.peg.2951"/>
<dbReference type="InterPro" id="IPR014729">
    <property type="entry name" value="Rossmann-like_a/b/a_fold"/>
</dbReference>
<dbReference type="EMBL" id="JEMY01000038">
    <property type="protein sequence ID" value="EXI87063.1"/>
    <property type="molecule type" value="Genomic_DNA"/>
</dbReference>
<proteinExistence type="predicted"/>
<dbReference type="AlphaFoldDB" id="A0A011NWI5"/>
<comment type="caution">
    <text evidence="3">The sequence shown here is derived from an EMBL/GenBank/DDBJ whole genome shotgun (WGS) entry which is preliminary data.</text>
</comment>
<evidence type="ECO:0000259" key="2">
    <source>
        <dbReference type="Pfam" id="PF00582"/>
    </source>
</evidence>
<keyword evidence="4" id="KW-1185">Reference proteome</keyword>
<dbReference type="Proteomes" id="UP000022141">
    <property type="component" value="Unassembled WGS sequence"/>
</dbReference>
<dbReference type="Pfam" id="PF00582">
    <property type="entry name" value="Usp"/>
    <property type="match status" value="1"/>
</dbReference>
<dbReference type="InterPro" id="IPR006016">
    <property type="entry name" value="UspA"/>
</dbReference>
<protein>
    <recommendedName>
        <fullName evidence="2">UspA domain-containing protein</fullName>
    </recommendedName>
</protein>
<accession>A0A011NWI5</accession>
<reference evidence="3" key="1">
    <citation type="submission" date="2014-02" db="EMBL/GenBank/DDBJ databases">
        <title>Expanding our view of genomic diversity in Candidatus Accumulibacter clades.</title>
        <authorList>
            <person name="Skennerton C.T."/>
            <person name="Barr J.J."/>
            <person name="Slater F.R."/>
            <person name="Bond P.L."/>
            <person name="Tyson G.W."/>
        </authorList>
    </citation>
    <scope>NUCLEOTIDE SEQUENCE [LARGE SCALE GENOMIC DNA]</scope>
</reference>
<dbReference type="SUPFAM" id="SSF52402">
    <property type="entry name" value="Adenine nucleotide alpha hydrolases-like"/>
    <property type="match status" value="1"/>
</dbReference>
<dbReference type="STRING" id="1454004.AW11_02858"/>
<sequence length="188" mass="20210">MSSPAFPDDLARKARGGGGSAGVHRADERDRARRLLIPVTPGERSRWGITYALRQQRNGEPVEVVLLFVCEAVTAADGLRFRTYVEMARVQAETGAKVLHDAAQPLLAAGVPCQEIYREGDIVAQIGDVAEQLACDAIVLPRPHARIATLLARDVVREVIGRKARGVPVVTADSEGVGVHSPAQHPRS</sequence>
<evidence type="ECO:0000313" key="4">
    <source>
        <dbReference type="Proteomes" id="UP000022141"/>
    </source>
</evidence>
<name>A0A011NWI5_ACCRE</name>
<feature type="region of interest" description="Disordered" evidence="1">
    <location>
        <begin position="1"/>
        <end position="26"/>
    </location>
</feature>
<gene>
    <name evidence="3" type="ORF">AW11_02858</name>
</gene>
<evidence type="ECO:0000313" key="3">
    <source>
        <dbReference type="EMBL" id="EXI87063.1"/>
    </source>
</evidence>
<evidence type="ECO:0000256" key="1">
    <source>
        <dbReference type="SAM" id="MobiDB-lite"/>
    </source>
</evidence>
<dbReference type="Gene3D" id="3.40.50.620">
    <property type="entry name" value="HUPs"/>
    <property type="match status" value="1"/>
</dbReference>
<organism evidence="3 4">
    <name type="scientific">Accumulibacter regalis</name>
    <dbReference type="NCBI Taxonomy" id="522306"/>
    <lineage>
        <taxon>Bacteria</taxon>
        <taxon>Pseudomonadati</taxon>
        <taxon>Pseudomonadota</taxon>
        <taxon>Betaproteobacteria</taxon>
        <taxon>Candidatus Accumulibacter</taxon>
    </lineage>
</organism>